<dbReference type="Gene3D" id="3.30.200.20">
    <property type="entry name" value="Phosphorylase Kinase, domain 1"/>
    <property type="match status" value="1"/>
</dbReference>
<evidence type="ECO:0000256" key="3">
    <source>
        <dbReference type="ARBA" id="ARBA00022679"/>
    </source>
</evidence>
<dbReference type="PANTHER" id="PTHR27002">
    <property type="entry name" value="RECEPTOR-LIKE SERINE/THREONINE-PROTEIN KINASE SD1-8"/>
    <property type="match status" value="1"/>
</dbReference>
<dbReference type="PROSITE" id="PS00108">
    <property type="entry name" value="PROTEIN_KINASE_ST"/>
    <property type="match status" value="1"/>
</dbReference>
<reference evidence="14 15" key="1">
    <citation type="journal article" date="2022" name="Cell">
        <title>Repeat-based holocentromeres influence genome architecture and karyotype evolution.</title>
        <authorList>
            <person name="Hofstatter P.G."/>
            <person name="Thangavel G."/>
            <person name="Lux T."/>
            <person name="Neumann P."/>
            <person name="Vondrak T."/>
            <person name="Novak P."/>
            <person name="Zhang M."/>
            <person name="Costa L."/>
            <person name="Castellani M."/>
            <person name="Scott A."/>
            <person name="Toegelov H."/>
            <person name="Fuchs J."/>
            <person name="Mata-Sucre Y."/>
            <person name="Dias Y."/>
            <person name="Vanzela A.L.L."/>
            <person name="Huettel B."/>
            <person name="Almeida C.C.S."/>
            <person name="Simkova H."/>
            <person name="Souza G."/>
            <person name="Pedrosa-Harand A."/>
            <person name="Macas J."/>
            <person name="Mayer K.F.X."/>
            <person name="Houben A."/>
            <person name="Marques A."/>
        </authorList>
    </citation>
    <scope>NUCLEOTIDE SEQUENCE [LARGE SCALE GENOMIC DNA]</scope>
    <source>
        <strain evidence="14">RhyTen1mFocal</strain>
    </source>
</reference>
<keyword evidence="8" id="KW-1015">Disulfide bond</keyword>
<keyword evidence="5" id="KW-0547">Nucleotide-binding</keyword>
<protein>
    <recommendedName>
        <fullName evidence="1">non-specific serine/threonine protein kinase</fullName>
        <ecNumber evidence="1">2.7.11.1</ecNumber>
    </recommendedName>
</protein>
<dbReference type="PANTHER" id="PTHR27002:SF926">
    <property type="entry name" value="OS07G0535800 PROTEIN"/>
    <property type="match status" value="1"/>
</dbReference>
<evidence type="ECO:0000256" key="8">
    <source>
        <dbReference type="ARBA" id="ARBA00023157"/>
    </source>
</evidence>
<evidence type="ECO:0000256" key="2">
    <source>
        <dbReference type="ARBA" id="ARBA00022527"/>
    </source>
</evidence>
<dbReference type="InterPro" id="IPR008271">
    <property type="entry name" value="Ser/Thr_kinase_AS"/>
</dbReference>
<keyword evidence="7" id="KW-0067">ATP-binding</keyword>
<keyword evidence="12" id="KW-0812">Transmembrane</keyword>
<dbReference type="AlphaFoldDB" id="A0AAD5ZWI6"/>
<dbReference type="GO" id="GO:0005524">
    <property type="term" value="F:ATP binding"/>
    <property type="evidence" value="ECO:0007669"/>
    <property type="project" value="UniProtKB-KW"/>
</dbReference>
<name>A0AAD5ZWI6_9POAL</name>
<dbReference type="FunFam" id="1.10.510.10:FF:001019">
    <property type="entry name" value="G-type lectin S-receptor-like serine/threonine-protein kinase B120"/>
    <property type="match status" value="1"/>
</dbReference>
<evidence type="ECO:0000256" key="12">
    <source>
        <dbReference type="SAM" id="Phobius"/>
    </source>
</evidence>
<dbReference type="SMART" id="SM00220">
    <property type="entry name" value="S_TKc"/>
    <property type="match status" value="1"/>
</dbReference>
<dbReference type="EMBL" id="JAMRDG010000001">
    <property type="protein sequence ID" value="KAJ3705347.1"/>
    <property type="molecule type" value="Genomic_DNA"/>
</dbReference>
<dbReference type="InterPro" id="IPR001245">
    <property type="entry name" value="Ser-Thr/Tyr_kinase_cat_dom"/>
</dbReference>
<evidence type="ECO:0000259" key="13">
    <source>
        <dbReference type="PROSITE" id="PS50011"/>
    </source>
</evidence>
<evidence type="ECO:0000256" key="10">
    <source>
        <dbReference type="ARBA" id="ARBA00047899"/>
    </source>
</evidence>
<sequence length="271" mass="30599">MLLESISLVPPFRGIVIRHGRKEPSYTYIKSQNLVIIISTTVALLILGCFIGILWFRKLRYSEIEISQEEKTLTTSDETLDLWNGEGSSDVPPFHFNQMVDATSNFSLDNKLGQGGFGPVYKGVLPDGHEVAIKRLSARSGQGLTEFRNEIQLIGNLQHRNLVRLVGWCIHGEEKLLVYEFMPNKSLDLFIFDEARAAVLDWERRFAIIEGIAQGLVYLHKHSRLRIVHRDLKAGNILLDSDLNPKISDFGLARIFGPKELEANTTRVVGT</sequence>
<evidence type="ECO:0000256" key="11">
    <source>
        <dbReference type="ARBA" id="ARBA00048679"/>
    </source>
</evidence>
<evidence type="ECO:0000313" key="14">
    <source>
        <dbReference type="EMBL" id="KAJ3705347.1"/>
    </source>
</evidence>
<evidence type="ECO:0000256" key="9">
    <source>
        <dbReference type="ARBA" id="ARBA00023180"/>
    </source>
</evidence>
<dbReference type="InterPro" id="IPR011009">
    <property type="entry name" value="Kinase-like_dom_sf"/>
</dbReference>
<evidence type="ECO:0000256" key="6">
    <source>
        <dbReference type="ARBA" id="ARBA00022777"/>
    </source>
</evidence>
<dbReference type="Proteomes" id="UP001210211">
    <property type="component" value="Unassembled WGS sequence"/>
</dbReference>
<keyword evidence="6" id="KW-0418">Kinase</keyword>
<evidence type="ECO:0000256" key="5">
    <source>
        <dbReference type="ARBA" id="ARBA00022741"/>
    </source>
</evidence>
<comment type="catalytic activity">
    <reaction evidence="10">
        <text>L-threonyl-[protein] + ATP = O-phospho-L-threonyl-[protein] + ADP + H(+)</text>
        <dbReference type="Rhea" id="RHEA:46608"/>
        <dbReference type="Rhea" id="RHEA-COMP:11060"/>
        <dbReference type="Rhea" id="RHEA-COMP:11605"/>
        <dbReference type="ChEBI" id="CHEBI:15378"/>
        <dbReference type="ChEBI" id="CHEBI:30013"/>
        <dbReference type="ChEBI" id="CHEBI:30616"/>
        <dbReference type="ChEBI" id="CHEBI:61977"/>
        <dbReference type="ChEBI" id="CHEBI:456216"/>
        <dbReference type="EC" id="2.7.11.1"/>
    </reaction>
</comment>
<comment type="caution">
    <text evidence="14">The sequence shown here is derived from an EMBL/GenBank/DDBJ whole genome shotgun (WGS) entry which is preliminary data.</text>
</comment>
<comment type="catalytic activity">
    <reaction evidence="11">
        <text>L-seryl-[protein] + ATP = O-phospho-L-seryl-[protein] + ADP + H(+)</text>
        <dbReference type="Rhea" id="RHEA:17989"/>
        <dbReference type="Rhea" id="RHEA-COMP:9863"/>
        <dbReference type="Rhea" id="RHEA-COMP:11604"/>
        <dbReference type="ChEBI" id="CHEBI:15378"/>
        <dbReference type="ChEBI" id="CHEBI:29999"/>
        <dbReference type="ChEBI" id="CHEBI:30616"/>
        <dbReference type="ChEBI" id="CHEBI:83421"/>
        <dbReference type="ChEBI" id="CHEBI:456216"/>
        <dbReference type="EC" id="2.7.11.1"/>
    </reaction>
</comment>
<dbReference type="InterPro" id="IPR000719">
    <property type="entry name" value="Prot_kinase_dom"/>
</dbReference>
<keyword evidence="2" id="KW-0723">Serine/threonine-protein kinase</keyword>
<dbReference type="GO" id="GO:0004674">
    <property type="term" value="F:protein serine/threonine kinase activity"/>
    <property type="evidence" value="ECO:0007669"/>
    <property type="project" value="UniProtKB-KW"/>
</dbReference>
<keyword evidence="12" id="KW-1133">Transmembrane helix</keyword>
<organism evidence="14 15">
    <name type="scientific">Rhynchospora tenuis</name>
    <dbReference type="NCBI Taxonomy" id="198213"/>
    <lineage>
        <taxon>Eukaryota</taxon>
        <taxon>Viridiplantae</taxon>
        <taxon>Streptophyta</taxon>
        <taxon>Embryophyta</taxon>
        <taxon>Tracheophyta</taxon>
        <taxon>Spermatophyta</taxon>
        <taxon>Magnoliopsida</taxon>
        <taxon>Liliopsida</taxon>
        <taxon>Poales</taxon>
        <taxon>Cyperaceae</taxon>
        <taxon>Cyperoideae</taxon>
        <taxon>Rhynchosporeae</taxon>
        <taxon>Rhynchospora</taxon>
    </lineage>
</organism>
<feature type="domain" description="Protein kinase" evidence="13">
    <location>
        <begin position="106"/>
        <end position="271"/>
    </location>
</feature>
<keyword evidence="12" id="KW-0472">Membrane</keyword>
<dbReference type="GO" id="GO:0005886">
    <property type="term" value="C:plasma membrane"/>
    <property type="evidence" value="ECO:0007669"/>
    <property type="project" value="TreeGrafter"/>
</dbReference>
<evidence type="ECO:0000256" key="1">
    <source>
        <dbReference type="ARBA" id="ARBA00012513"/>
    </source>
</evidence>
<gene>
    <name evidence="14" type="ORF">LUZ61_009052</name>
</gene>
<keyword evidence="9" id="KW-0325">Glycoprotein</keyword>
<dbReference type="Gene3D" id="1.10.510.10">
    <property type="entry name" value="Transferase(Phosphotransferase) domain 1"/>
    <property type="match status" value="1"/>
</dbReference>
<keyword evidence="15" id="KW-1185">Reference proteome</keyword>
<keyword evidence="4" id="KW-0732">Signal</keyword>
<dbReference type="Pfam" id="PF07714">
    <property type="entry name" value="PK_Tyr_Ser-Thr"/>
    <property type="match status" value="1"/>
</dbReference>
<evidence type="ECO:0000313" key="15">
    <source>
        <dbReference type="Proteomes" id="UP001210211"/>
    </source>
</evidence>
<accession>A0AAD5ZWI6</accession>
<evidence type="ECO:0000256" key="4">
    <source>
        <dbReference type="ARBA" id="ARBA00022729"/>
    </source>
</evidence>
<dbReference type="FunFam" id="3.30.200.20:FF:000195">
    <property type="entry name" value="G-type lectin S-receptor-like serine/threonine-protein kinase"/>
    <property type="match status" value="1"/>
</dbReference>
<dbReference type="EC" id="2.7.11.1" evidence="1"/>
<keyword evidence="3" id="KW-0808">Transferase</keyword>
<feature type="transmembrane region" description="Helical" evidence="12">
    <location>
        <begin position="34"/>
        <end position="56"/>
    </location>
</feature>
<evidence type="ECO:0000256" key="7">
    <source>
        <dbReference type="ARBA" id="ARBA00022840"/>
    </source>
</evidence>
<proteinExistence type="predicted"/>
<dbReference type="SUPFAM" id="SSF56112">
    <property type="entry name" value="Protein kinase-like (PK-like)"/>
    <property type="match status" value="1"/>
</dbReference>
<dbReference type="PROSITE" id="PS50011">
    <property type="entry name" value="PROTEIN_KINASE_DOM"/>
    <property type="match status" value="1"/>
</dbReference>